<dbReference type="EMBL" id="JAYMGO010000002">
    <property type="protein sequence ID" value="KAL1279974.1"/>
    <property type="molecule type" value="Genomic_DNA"/>
</dbReference>
<comment type="subcellular location">
    <subcellularLocation>
        <location evidence="1">Secreted</location>
        <location evidence="1">Extracellular space</location>
        <location evidence="1">Extracellular matrix</location>
    </subcellularLocation>
</comment>
<organism evidence="7 8">
    <name type="scientific">Cirrhinus molitorella</name>
    <name type="common">mud carp</name>
    <dbReference type="NCBI Taxonomy" id="172907"/>
    <lineage>
        <taxon>Eukaryota</taxon>
        <taxon>Metazoa</taxon>
        <taxon>Chordata</taxon>
        <taxon>Craniata</taxon>
        <taxon>Vertebrata</taxon>
        <taxon>Euteleostomi</taxon>
        <taxon>Actinopterygii</taxon>
        <taxon>Neopterygii</taxon>
        <taxon>Teleostei</taxon>
        <taxon>Ostariophysi</taxon>
        <taxon>Cypriniformes</taxon>
        <taxon>Cyprinidae</taxon>
        <taxon>Labeoninae</taxon>
        <taxon>Labeonini</taxon>
        <taxon>Cirrhinus</taxon>
    </lineage>
</organism>
<dbReference type="PRINTS" id="PR00007">
    <property type="entry name" value="COMPLEMNTC1Q"/>
</dbReference>
<dbReference type="SMART" id="SM00110">
    <property type="entry name" value="C1Q"/>
    <property type="match status" value="1"/>
</dbReference>
<keyword evidence="4" id="KW-0732">Signal</keyword>
<evidence type="ECO:0000256" key="1">
    <source>
        <dbReference type="ARBA" id="ARBA00004498"/>
    </source>
</evidence>
<dbReference type="InterPro" id="IPR001073">
    <property type="entry name" value="C1q_dom"/>
</dbReference>
<keyword evidence="3" id="KW-0272">Extracellular matrix</keyword>
<evidence type="ECO:0000256" key="3">
    <source>
        <dbReference type="ARBA" id="ARBA00022530"/>
    </source>
</evidence>
<feature type="compositionally biased region" description="Basic and acidic residues" evidence="5">
    <location>
        <begin position="181"/>
        <end position="213"/>
    </location>
</feature>
<evidence type="ECO:0000313" key="8">
    <source>
        <dbReference type="Proteomes" id="UP001558613"/>
    </source>
</evidence>
<gene>
    <name evidence="7" type="ORF">QQF64_014574</name>
</gene>
<comment type="caution">
    <text evidence="7">The sequence shown here is derived from an EMBL/GenBank/DDBJ whole genome shotgun (WGS) entry which is preliminary data.</text>
</comment>
<evidence type="ECO:0000259" key="6">
    <source>
        <dbReference type="PROSITE" id="PS50871"/>
    </source>
</evidence>
<dbReference type="PANTHER" id="PTHR15427:SF20">
    <property type="entry name" value="ADIPONECTIN"/>
    <property type="match status" value="1"/>
</dbReference>
<keyword evidence="8" id="KW-1185">Reference proteome</keyword>
<dbReference type="InterPro" id="IPR008160">
    <property type="entry name" value="Collagen"/>
</dbReference>
<evidence type="ECO:0000313" key="7">
    <source>
        <dbReference type="EMBL" id="KAL1279974.1"/>
    </source>
</evidence>
<dbReference type="SUPFAM" id="SSF49842">
    <property type="entry name" value="TNF-like"/>
    <property type="match status" value="1"/>
</dbReference>
<evidence type="ECO:0000256" key="2">
    <source>
        <dbReference type="ARBA" id="ARBA00022525"/>
    </source>
</evidence>
<dbReference type="Pfam" id="PF01391">
    <property type="entry name" value="Collagen"/>
    <property type="match status" value="1"/>
</dbReference>
<feature type="region of interest" description="Disordered" evidence="5">
    <location>
        <begin position="40"/>
        <end position="69"/>
    </location>
</feature>
<reference evidence="7 8" key="1">
    <citation type="submission" date="2023-09" db="EMBL/GenBank/DDBJ databases">
        <authorList>
            <person name="Wang M."/>
        </authorList>
    </citation>
    <scope>NUCLEOTIDE SEQUENCE [LARGE SCALE GENOMIC DNA]</scope>
    <source>
        <strain evidence="7">GT-2023</strain>
        <tissue evidence="7">Liver</tissue>
    </source>
</reference>
<dbReference type="InterPro" id="IPR008983">
    <property type="entry name" value="Tumour_necrosis_fac-like_dom"/>
</dbReference>
<proteinExistence type="predicted"/>
<dbReference type="Pfam" id="PF00386">
    <property type="entry name" value="C1q"/>
    <property type="match status" value="1"/>
</dbReference>
<evidence type="ECO:0000256" key="5">
    <source>
        <dbReference type="SAM" id="MobiDB-lite"/>
    </source>
</evidence>
<dbReference type="Proteomes" id="UP001558613">
    <property type="component" value="Unassembled WGS sequence"/>
</dbReference>
<dbReference type="PROSITE" id="PS50871">
    <property type="entry name" value="C1Q"/>
    <property type="match status" value="1"/>
</dbReference>
<feature type="region of interest" description="Disordered" evidence="5">
    <location>
        <begin position="138"/>
        <end position="233"/>
    </location>
</feature>
<keyword evidence="2" id="KW-0964">Secreted</keyword>
<protein>
    <recommendedName>
        <fullName evidence="6">C1q domain-containing protein</fullName>
    </recommendedName>
</protein>
<evidence type="ECO:0000256" key="4">
    <source>
        <dbReference type="ARBA" id="ARBA00022729"/>
    </source>
</evidence>
<feature type="domain" description="C1q" evidence="6">
    <location>
        <begin position="236"/>
        <end position="373"/>
    </location>
</feature>
<dbReference type="InterPro" id="IPR050392">
    <property type="entry name" value="Collagen/C1q_domain"/>
</dbReference>
<feature type="compositionally biased region" description="Low complexity" evidence="5">
    <location>
        <begin position="47"/>
        <end position="65"/>
    </location>
</feature>
<accession>A0ABR3NSH9</accession>
<dbReference type="PANTHER" id="PTHR15427">
    <property type="entry name" value="EMILIN ELASTIN MICROFIBRIL INTERFACE-LOCATED PROTEIN ELASTIN MICROFIBRIL INTERFACER"/>
    <property type="match status" value="1"/>
</dbReference>
<dbReference type="Gene3D" id="2.60.120.40">
    <property type="match status" value="1"/>
</dbReference>
<name>A0ABR3NSH9_9TELE</name>
<sequence>MAAVDRVRFLDAHISQTGLFGDIAGNFAQQFSAVHTQSLSVRRRRPPAGSSPAPSPAASTEAAPSPRHRRRVVPPAAQWLFCWYTVHCSLFLGDTHIQTSMTLLWKILLGIFLIGRLSQGQDEDVLEENIEQAAVEEITEGGEEVKEPEGLGADVNQPDHRQPCAMWMGGVPGTPGHSGKPGRDGRDGRDGPRGEKGDKGEAGEKGDPGEKGDTGPAGPRGFPGNPGLKGARGESALSYHSAFSVGLSELVPATNVPIRFNKFFYNDQHHYDDISGKFRCVLPGVYFFTYHLTVYTKDAKVSLFMNDKAIMFTYDQYQETNVDQASGSVILRLEAGDEVWLQVYGDDTFGGVYADNTNDSTFSGFLLYPAIPVSARRR</sequence>